<dbReference type="Gene3D" id="3.10.450.30">
    <property type="entry name" value="Microbial ribonucleases"/>
    <property type="match status" value="1"/>
</dbReference>
<feature type="signal peptide" evidence="1">
    <location>
        <begin position="1"/>
        <end position="21"/>
    </location>
</feature>
<reference evidence="2" key="1">
    <citation type="submission" date="2020-10" db="EMBL/GenBank/DDBJ databases">
        <authorList>
            <person name="Muller C M."/>
        </authorList>
    </citation>
    <scope>NUCLEOTIDE SEQUENCE</scope>
    <source>
        <strain evidence="2">THUN-12</strain>
    </source>
</reference>
<feature type="chain" id="PRO_5040888788" evidence="1">
    <location>
        <begin position="22"/>
        <end position="135"/>
    </location>
</feature>
<dbReference type="Proteomes" id="UP000683417">
    <property type="component" value="Unassembled WGS sequence"/>
</dbReference>
<dbReference type="EMBL" id="CAJHIT010000008">
    <property type="protein sequence ID" value="CAD6504326.1"/>
    <property type="molecule type" value="Genomic_DNA"/>
</dbReference>
<evidence type="ECO:0000313" key="2">
    <source>
        <dbReference type="EMBL" id="CAD6504326.1"/>
    </source>
</evidence>
<sequence length="135" mass="15303">MKLFAISDAAILFCILAPVIAMPNQHRSRPTPVPDQNSDFNFSCPSNQIYGKHYLMGVVSEARRIMRDSSTQYSYPSTFYHFQYNISGDLWYYPLTAAYGARDFVVFNTYNEIAGVAHLKVANGRQTFEPCDLLG</sequence>
<accession>A0A9W4DQ57</accession>
<evidence type="ECO:0000313" key="3">
    <source>
        <dbReference type="Proteomes" id="UP000683417"/>
    </source>
</evidence>
<dbReference type="AlphaFoldDB" id="A0A9W4DQ57"/>
<protein>
    <submittedName>
        <fullName evidence="2">BgTH12-06057</fullName>
    </submittedName>
</protein>
<name>A0A9W4DQ57_BLUGR</name>
<keyword evidence="1" id="KW-0732">Signal</keyword>
<proteinExistence type="predicted"/>
<evidence type="ECO:0000256" key="1">
    <source>
        <dbReference type="SAM" id="SignalP"/>
    </source>
</evidence>
<organism evidence="2 3">
    <name type="scientific">Blumeria graminis f. sp. triticale</name>
    <dbReference type="NCBI Taxonomy" id="1689686"/>
    <lineage>
        <taxon>Eukaryota</taxon>
        <taxon>Fungi</taxon>
        <taxon>Dikarya</taxon>
        <taxon>Ascomycota</taxon>
        <taxon>Pezizomycotina</taxon>
        <taxon>Leotiomycetes</taxon>
        <taxon>Erysiphales</taxon>
        <taxon>Erysiphaceae</taxon>
        <taxon>Blumeria</taxon>
    </lineage>
</organism>
<comment type="caution">
    <text evidence="2">The sequence shown here is derived from an EMBL/GenBank/DDBJ whole genome shotgun (WGS) entry which is preliminary data.</text>
</comment>
<gene>
    <name evidence="2" type="ORF">BGTH12_LOCUS5684</name>
</gene>